<dbReference type="AlphaFoldDB" id="A0A4Y6PXS2"/>
<keyword evidence="8 10" id="KW-0472">Membrane</keyword>
<evidence type="ECO:0000256" key="9">
    <source>
        <dbReference type="RuleBase" id="RU000320"/>
    </source>
</evidence>
<evidence type="ECO:0000256" key="4">
    <source>
        <dbReference type="ARBA" id="ARBA00022475"/>
    </source>
</evidence>
<feature type="domain" description="MrpA C-terminal/MbhE" evidence="15">
    <location>
        <begin position="688"/>
        <end position="766"/>
    </location>
</feature>
<evidence type="ECO:0000313" key="17">
    <source>
        <dbReference type="Proteomes" id="UP000315995"/>
    </source>
</evidence>
<keyword evidence="6 10" id="KW-1133">Transmembrane helix</keyword>
<proteinExistence type="predicted"/>
<evidence type="ECO:0000256" key="2">
    <source>
        <dbReference type="ARBA" id="ARBA00022448"/>
    </source>
</evidence>
<feature type="transmembrane region" description="Helical" evidence="10">
    <location>
        <begin position="748"/>
        <end position="766"/>
    </location>
</feature>
<feature type="domain" description="MrpA C-terminal/MbhD" evidence="14">
    <location>
        <begin position="614"/>
        <end position="678"/>
    </location>
</feature>
<feature type="transmembrane region" description="Helical" evidence="10">
    <location>
        <begin position="109"/>
        <end position="125"/>
    </location>
</feature>
<dbReference type="PRINTS" id="PR01434">
    <property type="entry name" value="NADHDHGNASE5"/>
</dbReference>
<feature type="transmembrane region" description="Helical" evidence="10">
    <location>
        <begin position="629"/>
        <end position="649"/>
    </location>
</feature>
<dbReference type="InterPro" id="IPR001750">
    <property type="entry name" value="ND/Mrp_TM"/>
</dbReference>
<organism evidence="16 17">
    <name type="scientific">Persicimonas caeni</name>
    <dbReference type="NCBI Taxonomy" id="2292766"/>
    <lineage>
        <taxon>Bacteria</taxon>
        <taxon>Deltaproteobacteria</taxon>
        <taxon>Bradymonadales</taxon>
        <taxon>Bradymonadaceae</taxon>
        <taxon>Persicimonas</taxon>
    </lineage>
</organism>
<feature type="transmembrane region" description="Helical" evidence="10">
    <location>
        <begin position="78"/>
        <end position="97"/>
    </location>
</feature>
<feature type="transmembrane region" description="Helical" evidence="10">
    <location>
        <begin position="162"/>
        <end position="185"/>
    </location>
</feature>
<dbReference type="RefSeq" id="WP_141199501.1">
    <property type="nucleotide sequence ID" value="NZ_CP041186.1"/>
</dbReference>
<evidence type="ECO:0000256" key="1">
    <source>
        <dbReference type="ARBA" id="ARBA00004651"/>
    </source>
</evidence>
<comment type="subcellular location">
    <subcellularLocation>
        <location evidence="1">Cell membrane</location>
        <topology evidence="1">Multi-pass membrane protein</topology>
    </subcellularLocation>
    <subcellularLocation>
        <location evidence="9">Membrane</location>
        <topology evidence="9">Multi-pass membrane protein</topology>
    </subcellularLocation>
</comment>
<evidence type="ECO:0000259" key="13">
    <source>
        <dbReference type="Pfam" id="PF04039"/>
    </source>
</evidence>
<dbReference type="Gene3D" id="1.20.120.1200">
    <property type="entry name" value="NADH-ubiquinone/plastoquinone oxidoreductase chain 6, subunit NuoJ"/>
    <property type="match status" value="1"/>
</dbReference>
<evidence type="ECO:0000259" key="11">
    <source>
        <dbReference type="Pfam" id="PF00361"/>
    </source>
</evidence>
<keyword evidence="2" id="KW-0813">Transport</keyword>
<feature type="transmembrane region" description="Helical" evidence="10">
    <location>
        <begin position="572"/>
        <end position="589"/>
    </location>
</feature>
<evidence type="ECO:0000313" key="16">
    <source>
        <dbReference type="EMBL" id="QDG53040.1"/>
    </source>
</evidence>
<dbReference type="InterPro" id="IPR001516">
    <property type="entry name" value="Proton_antipo_N"/>
</dbReference>
<feature type="transmembrane region" description="Helical" evidence="10">
    <location>
        <begin position="605"/>
        <end position="624"/>
    </location>
</feature>
<keyword evidence="5 9" id="KW-0812">Transmembrane</keyword>
<dbReference type="GO" id="GO:0005886">
    <property type="term" value="C:plasma membrane"/>
    <property type="evidence" value="ECO:0007669"/>
    <property type="project" value="UniProtKB-SubCell"/>
</dbReference>
<dbReference type="Pfam" id="PF13244">
    <property type="entry name" value="MbhD"/>
    <property type="match status" value="1"/>
</dbReference>
<sequence>MNLLLIICLPLAGLLLPLLADRFGRVACAVAAAIPTVISLVLLLGLAPQVLAGEVLTVGWPWVESLGLNLSFRLDGLGFLFALLILGIGLCVITYAYTYLYKSDPIGRFYAMLMAFMGAMLGVVLSENLVLMALFWEMTSLSSFLLIGYWTHKSEAQAGARMALTITGAGGLCLFGGVIMIGHIVGSFELSDVLASADVIQNHDLYIPALCLVLAGAFTKSAQFPFHFWLPNAMTAPTPVSAYLHSATMVKAGVFLLARLHPALAGTDPWFFIVTFTGLATLTVGAYVAFFKDDLKGLLAYSTISHLGLITVLFGFGSPFAAVIGVFHIMNHAAFKASLFMTAGIVDHEAGTRDISKLGGLRRLMPYTMVLGLLGAAAMAGVPLFNGFLSKEMFFDATWKLPQMEAYPWLVPVLATFGGLFSVAYSIRFVHGVFFGEEVETPKKAHDPSWLMMAPVALLVTISVVVGIVPKLIVEPLLGVAASAVIFGGQAGELPYYSLALWHGFNAPLIMSLIAFAGASLVYWRRKDLYTFAERTWPGLTGRTVFEHLLEGLTRASRALSGAIENGSLQRYIAWLLAFAILAMFWPFWEHGWHGTGVLHTPVDPVSAVMIAIMLTGALGTVLLHRNRFLAVILLSTVGLVAALIFVRLSAPDLAMTQLSVEVVTILLLLLALFMLPRGTPKESSPPRQLRDIGLAVLGGGGAAALTWGIITRPFETISGWHIEQSYPGGGGTNVVNVILVDFRGFDTMLEVSVLAIAALGVFMLLDGLDIEETRDIKDRASDPYPVMLVSFSRPLLSMIILMSIFIMLRGHNLPGGGFIGGLVATVALVMQEFASGVNWTEERARVNFRRMAVWGVALAVVTGGAALLFELPFLTTWHGYVYPPLIGKLHLASALIFDLGVYFAVIGSMMVILGRLGRLGGAADPKKLKGREEDSPWKP</sequence>
<dbReference type="GO" id="GO:0015297">
    <property type="term" value="F:antiporter activity"/>
    <property type="evidence" value="ECO:0007669"/>
    <property type="project" value="UniProtKB-KW"/>
</dbReference>
<feature type="transmembrane region" description="Helical" evidence="10">
    <location>
        <begin position="505"/>
        <end position="524"/>
    </location>
</feature>
<feature type="domain" description="NADH-Ubiquinone oxidoreductase (complex I) chain 5 N-terminal" evidence="12">
    <location>
        <begin position="63"/>
        <end position="110"/>
    </location>
</feature>
<feature type="transmembrane region" description="Helical" evidence="10">
    <location>
        <begin position="298"/>
        <end position="316"/>
    </location>
</feature>
<dbReference type="InterPro" id="IPR050616">
    <property type="entry name" value="CPA3_Na-H_Antiporter_A"/>
</dbReference>
<dbReference type="PANTHER" id="PTHR43373:SF1">
    <property type="entry name" value="NA(+)_H(+) ANTIPORTER SUBUNIT A"/>
    <property type="match status" value="1"/>
</dbReference>
<feature type="transmembrane region" description="Helical" evidence="10">
    <location>
        <begin position="693"/>
        <end position="711"/>
    </location>
</feature>
<dbReference type="Pfam" id="PF00361">
    <property type="entry name" value="Proton_antipo_M"/>
    <property type="match status" value="1"/>
</dbReference>
<accession>A0A5B8Y8G2</accession>
<dbReference type="PANTHER" id="PTHR43373">
    <property type="entry name" value="NA(+)/H(+) ANTIPORTER SUBUNIT"/>
    <property type="match status" value="1"/>
</dbReference>
<evidence type="ECO:0000256" key="3">
    <source>
        <dbReference type="ARBA" id="ARBA00022449"/>
    </source>
</evidence>
<dbReference type="NCBIfam" id="NF009288">
    <property type="entry name" value="PRK12648.1"/>
    <property type="match status" value="1"/>
</dbReference>
<evidence type="ECO:0000256" key="7">
    <source>
        <dbReference type="ARBA" id="ARBA00023065"/>
    </source>
</evidence>
<feature type="transmembrane region" description="Helical" evidence="10">
    <location>
        <begin position="852"/>
        <end position="870"/>
    </location>
</feature>
<accession>A0A4Y6PXS2</accession>
<dbReference type="EMBL" id="CP041186">
    <property type="protein sequence ID" value="QDG53040.1"/>
    <property type="molecule type" value="Genomic_DNA"/>
</dbReference>
<gene>
    <name evidence="16" type="ORF">FIV42_20520</name>
</gene>
<feature type="transmembrane region" description="Helical" evidence="10">
    <location>
        <begin position="787"/>
        <end position="808"/>
    </location>
</feature>
<evidence type="ECO:0000256" key="8">
    <source>
        <dbReference type="ARBA" id="ARBA00023136"/>
    </source>
</evidence>
<evidence type="ECO:0000259" key="14">
    <source>
        <dbReference type="Pfam" id="PF13244"/>
    </source>
</evidence>
<feature type="transmembrane region" description="Helical" evidence="10">
    <location>
        <begin position="814"/>
        <end position="831"/>
    </location>
</feature>
<dbReference type="OrthoDB" id="9805769at2"/>
<keyword evidence="3" id="KW-0050">Antiport</keyword>
<evidence type="ECO:0000259" key="15">
    <source>
        <dbReference type="Pfam" id="PF20501"/>
    </source>
</evidence>
<dbReference type="InterPro" id="IPR007182">
    <property type="entry name" value="MnhB"/>
</dbReference>
<protein>
    <submittedName>
        <fullName evidence="16">Monovalent cation/H+ antiporter subunit A</fullName>
    </submittedName>
</protein>
<feature type="transmembrane region" description="Helical" evidence="10">
    <location>
        <begin position="890"/>
        <end position="914"/>
    </location>
</feature>
<dbReference type="Pfam" id="PF04039">
    <property type="entry name" value="MnhB"/>
    <property type="match status" value="1"/>
</dbReference>
<feature type="transmembrane region" description="Helical" evidence="10">
    <location>
        <begin position="655"/>
        <end position="673"/>
    </location>
</feature>
<evidence type="ECO:0000259" key="12">
    <source>
        <dbReference type="Pfam" id="PF00662"/>
    </source>
</evidence>
<feature type="transmembrane region" description="Helical" evidence="10">
    <location>
        <begin position="409"/>
        <end position="430"/>
    </location>
</feature>
<feature type="transmembrane region" description="Helical" evidence="10">
    <location>
        <begin position="205"/>
        <end position="230"/>
    </location>
</feature>
<dbReference type="InterPro" id="IPR025383">
    <property type="entry name" value="MrpA_C/MbhD"/>
</dbReference>
<dbReference type="Pfam" id="PF00662">
    <property type="entry name" value="Proton_antipo_N"/>
    <property type="match status" value="1"/>
</dbReference>
<keyword evidence="17" id="KW-1185">Reference proteome</keyword>
<feature type="transmembrane region" description="Helical" evidence="10">
    <location>
        <begin position="450"/>
        <end position="469"/>
    </location>
</feature>
<feature type="domain" description="Na+/H+ antiporter MnhB subunit-related protein" evidence="13">
    <location>
        <begin position="790"/>
        <end position="911"/>
    </location>
</feature>
<reference evidence="16 17" key="1">
    <citation type="submission" date="2019-06" db="EMBL/GenBank/DDBJ databases">
        <title>Persicimonas caeni gen. nov., sp. nov., a predatory bacterium isolated from solar saltern.</title>
        <authorList>
            <person name="Wang S."/>
        </authorList>
    </citation>
    <scope>NUCLEOTIDE SEQUENCE [LARGE SCALE GENOMIC DNA]</scope>
    <source>
        <strain evidence="16 17">YN101</strain>
    </source>
</reference>
<feature type="transmembrane region" description="Helical" evidence="10">
    <location>
        <begin position="242"/>
        <end position="258"/>
    </location>
</feature>
<dbReference type="GO" id="GO:0006811">
    <property type="term" value="P:monoatomic ion transport"/>
    <property type="evidence" value="ECO:0007669"/>
    <property type="project" value="UniProtKB-KW"/>
</dbReference>
<evidence type="ECO:0000256" key="10">
    <source>
        <dbReference type="SAM" id="Phobius"/>
    </source>
</evidence>
<feature type="transmembrane region" description="Helical" evidence="10">
    <location>
        <begin position="131"/>
        <end position="150"/>
    </location>
</feature>
<feature type="transmembrane region" description="Helical" evidence="10">
    <location>
        <begin position="367"/>
        <end position="389"/>
    </location>
</feature>
<dbReference type="Proteomes" id="UP000315995">
    <property type="component" value="Chromosome"/>
</dbReference>
<feature type="transmembrane region" description="Helical" evidence="10">
    <location>
        <begin position="30"/>
        <end position="48"/>
    </location>
</feature>
<keyword evidence="7" id="KW-0406">Ion transport</keyword>
<dbReference type="Pfam" id="PF20501">
    <property type="entry name" value="MbhE"/>
    <property type="match status" value="1"/>
</dbReference>
<keyword evidence="4" id="KW-1003">Cell membrane</keyword>
<evidence type="ECO:0000256" key="5">
    <source>
        <dbReference type="ARBA" id="ARBA00022692"/>
    </source>
</evidence>
<dbReference type="InterPro" id="IPR046806">
    <property type="entry name" value="MrpA_C/MbhE"/>
</dbReference>
<feature type="domain" description="NADH:quinone oxidoreductase/Mrp antiporter transmembrane" evidence="11">
    <location>
        <begin position="126"/>
        <end position="401"/>
    </location>
</feature>
<dbReference type="InterPro" id="IPR042106">
    <property type="entry name" value="Nuo/plastoQ_OxRdtase_6_NuoJ"/>
</dbReference>
<name>A0A4Y6PXS2_PERCE</name>
<feature type="transmembrane region" description="Helical" evidence="10">
    <location>
        <begin position="270"/>
        <end position="291"/>
    </location>
</feature>
<evidence type="ECO:0000256" key="6">
    <source>
        <dbReference type="ARBA" id="ARBA00022989"/>
    </source>
</evidence>